<feature type="compositionally biased region" description="Basic and acidic residues" evidence="1">
    <location>
        <begin position="1"/>
        <end position="16"/>
    </location>
</feature>
<dbReference type="Proteomes" id="UP000481360">
    <property type="component" value="Unassembled WGS sequence"/>
</dbReference>
<accession>A0A7C9RUV1</accession>
<keyword evidence="4" id="KW-1185">Reference proteome</keyword>
<dbReference type="InterPro" id="IPR024983">
    <property type="entry name" value="CHAT_dom"/>
</dbReference>
<evidence type="ECO:0000256" key="1">
    <source>
        <dbReference type="SAM" id="MobiDB-lite"/>
    </source>
</evidence>
<dbReference type="SUPFAM" id="SSF48452">
    <property type="entry name" value="TPR-like"/>
    <property type="match status" value="2"/>
</dbReference>
<dbReference type="AlphaFoldDB" id="A0A7C9RUV1"/>
<evidence type="ECO:0000259" key="2">
    <source>
        <dbReference type="Pfam" id="PF12770"/>
    </source>
</evidence>
<comment type="caution">
    <text evidence="3">The sequence shown here is derived from an EMBL/GenBank/DDBJ whole genome shotgun (WGS) entry which is preliminary data.</text>
</comment>
<feature type="domain" description="CHAT" evidence="2">
    <location>
        <begin position="593"/>
        <end position="818"/>
    </location>
</feature>
<dbReference type="RefSeq" id="WP_166051876.1">
    <property type="nucleotide sequence ID" value="NZ_JAAMPJ010000010.1"/>
</dbReference>
<gene>
    <name evidence="3" type="ORF">G7043_31450</name>
</gene>
<protein>
    <submittedName>
        <fullName evidence="3">CHAT domain-containing protein</fullName>
    </submittedName>
</protein>
<reference evidence="3 4" key="1">
    <citation type="submission" date="2020-03" db="EMBL/GenBank/DDBJ databases">
        <title>Isolation and identification of active actinomycetes.</title>
        <authorList>
            <person name="Sun X."/>
        </authorList>
    </citation>
    <scope>NUCLEOTIDE SEQUENCE [LARGE SCALE GENOMIC DNA]</scope>
    <source>
        <strain evidence="3 4">NEAU-D13</strain>
    </source>
</reference>
<dbReference type="Gene3D" id="1.25.40.10">
    <property type="entry name" value="Tetratricopeptide repeat domain"/>
    <property type="match status" value="1"/>
</dbReference>
<dbReference type="EMBL" id="JAAMPJ010000010">
    <property type="protein sequence ID" value="NGY63448.1"/>
    <property type="molecule type" value="Genomic_DNA"/>
</dbReference>
<feature type="region of interest" description="Disordered" evidence="1">
    <location>
        <begin position="1"/>
        <end position="26"/>
    </location>
</feature>
<name>A0A7C9RUV1_9PSEU</name>
<sequence>MRTVDEDRVRRMREEGSLLTNSGRPGAGARKLRAALRLLGWSPEMCPESLPHRVLTSHVLISLGLAEAELGDTARGLATLDAADRVVTDHDRPILWQQRALVLHRAGRVTEALRLLDAAVPRLARAGEPFPLTSALLTRVAIGMGVGRTGRAREDLRVCEEIAAREGFALTSAKVAHDLGYCAVLDGDIPAALRSFEQAAAGYAEHGPGYLPVLGMDKARALLSAGLAAEAGRELDAAFAMFTTDRFSVDYAWAELTRAQAALATGQPDVARTWAVRAGRRFRRHGDHAWAAIADLTAMRARLATGRSAVRLAARCGELAVRLRALGLEHDAELADLLAARALLDAGRPVTVVAGRGGPVEVRVLRRLVRAGQLAPGPALRELRSGLDLLQAQRSRWGSTELRAALATTGADLAVRGLDVALASGSPRLVFSWTERCRAQSFRLTPVRPPADPVVREALAELRQLRHNLREAQVRGQRDPATRARCADLERLIQQRTWQWEGDGAARRVVSVSAVQAQLAEADQVMVSFFDRAGHLFALVADRSRLRLVPLGGTGAVVETVVRLLNDLDVMCGRRLPARLEAAVAASIDDNVQSLSAAVVAPLRGLLGDRDVVIVPTKHLSALPWGLLPEFRGRPVTVALSASTWSFGRQAARAPRRGGALLASGPRLHHAEKEIIGIGAIHPAARCLTRDTATVEAVLEALDGVDVAHLVAHGHHEPDNVLFSCLDLADGPLMAYDLARLKVAPRHVVLSACDVGQATVRAGDEALGFTAALLHSGTSSVIASVARVPDDLVVDVMSVYHRALTAGAAPARALADASPAASRIPLVCFGAG</sequence>
<evidence type="ECO:0000313" key="3">
    <source>
        <dbReference type="EMBL" id="NGY63448.1"/>
    </source>
</evidence>
<organism evidence="3 4">
    <name type="scientific">Lentzea alba</name>
    <dbReference type="NCBI Taxonomy" id="2714351"/>
    <lineage>
        <taxon>Bacteria</taxon>
        <taxon>Bacillati</taxon>
        <taxon>Actinomycetota</taxon>
        <taxon>Actinomycetes</taxon>
        <taxon>Pseudonocardiales</taxon>
        <taxon>Pseudonocardiaceae</taxon>
        <taxon>Lentzea</taxon>
    </lineage>
</organism>
<dbReference type="Pfam" id="PF12770">
    <property type="entry name" value="CHAT"/>
    <property type="match status" value="1"/>
</dbReference>
<proteinExistence type="predicted"/>
<dbReference type="InterPro" id="IPR011990">
    <property type="entry name" value="TPR-like_helical_dom_sf"/>
</dbReference>
<evidence type="ECO:0000313" key="4">
    <source>
        <dbReference type="Proteomes" id="UP000481360"/>
    </source>
</evidence>